<keyword evidence="7" id="KW-1185">Reference proteome</keyword>
<comment type="caution">
    <text evidence="5">The sequence shown here is derived from an EMBL/GenBank/DDBJ whole genome shotgun (WGS) entry which is preliminary data.</text>
</comment>
<keyword evidence="1" id="KW-0677">Repeat</keyword>
<dbReference type="AlphaFoldDB" id="A0A9P1BRT9"/>
<dbReference type="InterPro" id="IPR036770">
    <property type="entry name" value="Ankyrin_rpt-contain_sf"/>
</dbReference>
<dbReference type="PANTHER" id="PTHR24166">
    <property type="entry name" value="ROLLING PEBBLES, ISOFORM B"/>
    <property type="match status" value="1"/>
</dbReference>
<reference evidence="6" key="2">
    <citation type="submission" date="2024-04" db="EMBL/GenBank/DDBJ databases">
        <authorList>
            <person name="Chen Y."/>
            <person name="Shah S."/>
            <person name="Dougan E. K."/>
            <person name="Thang M."/>
            <person name="Chan C."/>
        </authorList>
    </citation>
    <scope>NUCLEOTIDE SEQUENCE [LARGE SCALE GENOMIC DNA]</scope>
</reference>
<sequence>MLPLQQSDGWTQPSSGAQGGVAEDADVDTLKLLLGAPTSSGNVADLLSQADSSGQTALHLAVRARPSDEVVATVSTLLLFRAALEQPNARGETALLLAVRTALAATVGDGPGLLPMQLILEARAESCAADRQGRTALAYAASAGNLSICRMLLEFRASPSQANSFGATPQSLATRQGHIKILELLNEAASRSSTTEAKDEQRNQKQHASHARTSEKGEPHSKSRNEEAKAAEKGAAQSQLHTVLGQSEEQRREMMNFEQKWSRASFQQVMQECKMQRINTEKASLKELLQRLVLHHAWERMSDEQLKQICFSKGVRFPKSTFSSAYSVNREADRSDIIFRLKEAVFGLRPGEFGPLPVAPEEAARPSGPPHSQAAPKPPEAGKAADDGWKSHARHARIQRLLEEFPSFNGPALGPEADRWNDAELRHGTRMLGKACPSATMKFLGLALLPAWVNAAKVMAMSMRREKNPCPNNLENRFPSSLATSYNISKEQGLNPLDAIWDTEKLREAMIKDPEWKIGMHWVLKATFYSDSTVDRTIGFAGSKDGFLTIKVPAGAQGWVKEVAGPVGQAADKLEFQYLAPGNWTTGQVYMTDICLTPQSCDNYQCPAHSKLKGANVFGHSEARCCDKRLCQDEGVKCPEGKYTPHENFTKGKPGYNFETCCIPIFCPENLCVNETKWVDKGDVGLLGSTPEECCEERLCATHTCREPGKSKKLDIWESPGVARKGSTDAECCEPLFCKDFVCAPNDTYGLRPGAENLRGSDRGTCCDVLKCDTFICPNNTKWKPKPGALVGSTKEQCCQKLTCDKYKCSKDSVRLLVNPGKRLGSTDEECCETKSCKDWKCSDPTKWVHRAEQNAMTNTDRKGWSDDECCDKLICLPETCDPATQWKPKPNDGTLQGSTFEQCCDPIFCGEFVCDTDRNKTGKGTQWYKKVDTNTYKWQGSTNEECCVPLHCSQYTTSHDTRWKRKEDPSLLGSTDVECYDPRLCSDYCCAGESKMLVPNAHKHQVSTDKECCIEKS</sequence>
<evidence type="ECO:0000313" key="5">
    <source>
        <dbReference type="EMBL" id="CAI3976826.1"/>
    </source>
</evidence>
<feature type="region of interest" description="Disordered" evidence="4">
    <location>
        <begin position="357"/>
        <end position="390"/>
    </location>
</feature>
<dbReference type="EMBL" id="CAMXCT020000299">
    <property type="protein sequence ID" value="CAL1130201.1"/>
    <property type="molecule type" value="Genomic_DNA"/>
</dbReference>
<dbReference type="PROSITE" id="PS50088">
    <property type="entry name" value="ANK_REPEAT"/>
    <property type="match status" value="1"/>
</dbReference>
<feature type="compositionally biased region" description="Polar residues" evidence="4">
    <location>
        <begin position="237"/>
        <end position="247"/>
    </location>
</feature>
<dbReference type="OrthoDB" id="10507507at2759"/>
<dbReference type="PROSITE" id="PS50297">
    <property type="entry name" value="ANK_REP_REGION"/>
    <property type="match status" value="1"/>
</dbReference>
<dbReference type="Gene3D" id="1.25.40.20">
    <property type="entry name" value="Ankyrin repeat-containing domain"/>
    <property type="match status" value="2"/>
</dbReference>
<protein>
    <submittedName>
        <fullName evidence="5">Uncharacterized protein</fullName>
    </submittedName>
</protein>
<dbReference type="EMBL" id="CAMXCT030000299">
    <property type="protein sequence ID" value="CAL4764138.1"/>
    <property type="molecule type" value="Genomic_DNA"/>
</dbReference>
<gene>
    <name evidence="5" type="ORF">C1SCF055_LOCUS5017</name>
</gene>
<dbReference type="InterPro" id="IPR002110">
    <property type="entry name" value="Ankyrin_rpt"/>
</dbReference>
<feature type="region of interest" description="Disordered" evidence="4">
    <location>
        <begin position="190"/>
        <end position="255"/>
    </location>
</feature>
<feature type="repeat" description="ANK" evidence="3">
    <location>
        <begin position="132"/>
        <end position="164"/>
    </location>
</feature>
<feature type="compositionally biased region" description="Basic and acidic residues" evidence="4">
    <location>
        <begin position="212"/>
        <end position="232"/>
    </location>
</feature>
<feature type="region of interest" description="Disordered" evidence="4">
    <location>
        <begin position="1"/>
        <end position="21"/>
    </location>
</feature>
<accession>A0A9P1BRT9</accession>
<dbReference type="SMART" id="SM00248">
    <property type="entry name" value="ANK"/>
    <property type="match status" value="3"/>
</dbReference>
<dbReference type="SUPFAM" id="SSF48403">
    <property type="entry name" value="Ankyrin repeat"/>
    <property type="match status" value="1"/>
</dbReference>
<dbReference type="PANTHER" id="PTHR24166:SF48">
    <property type="entry name" value="PROTEIN VAPYRIN"/>
    <property type="match status" value="1"/>
</dbReference>
<proteinExistence type="predicted"/>
<organism evidence="5">
    <name type="scientific">Cladocopium goreaui</name>
    <dbReference type="NCBI Taxonomy" id="2562237"/>
    <lineage>
        <taxon>Eukaryota</taxon>
        <taxon>Sar</taxon>
        <taxon>Alveolata</taxon>
        <taxon>Dinophyceae</taxon>
        <taxon>Suessiales</taxon>
        <taxon>Symbiodiniaceae</taxon>
        <taxon>Cladocopium</taxon>
    </lineage>
</organism>
<name>A0A9P1BRT9_9DINO</name>
<keyword evidence="2 3" id="KW-0040">ANK repeat</keyword>
<evidence type="ECO:0000256" key="3">
    <source>
        <dbReference type="PROSITE-ProRule" id="PRU00023"/>
    </source>
</evidence>
<dbReference type="Proteomes" id="UP001152797">
    <property type="component" value="Unassembled WGS sequence"/>
</dbReference>
<dbReference type="Pfam" id="PF12796">
    <property type="entry name" value="Ank_2"/>
    <property type="match status" value="1"/>
</dbReference>
<dbReference type="InterPro" id="IPR050889">
    <property type="entry name" value="Dendritic_Spine_Reg/Scaffold"/>
</dbReference>
<feature type="compositionally biased region" description="Polar residues" evidence="4">
    <location>
        <begin position="1"/>
        <end position="16"/>
    </location>
</feature>
<evidence type="ECO:0000256" key="2">
    <source>
        <dbReference type="ARBA" id="ARBA00023043"/>
    </source>
</evidence>
<evidence type="ECO:0000313" key="7">
    <source>
        <dbReference type="Proteomes" id="UP001152797"/>
    </source>
</evidence>
<evidence type="ECO:0000256" key="1">
    <source>
        <dbReference type="ARBA" id="ARBA00022737"/>
    </source>
</evidence>
<evidence type="ECO:0000313" key="6">
    <source>
        <dbReference type="EMBL" id="CAL1130201.1"/>
    </source>
</evidence>
<reference evidence="5" key="1">
    <citation type="submission" date="2022-10" db="EMBL/GenBank/DDBJ databases">
        <authorList>
            <person name="Chen Y."/>
            <person name="Dougan E. K."/>
            <person name="Chan C."/>
            <person name="Rhodes N."/>
            <person name="Thang M."/>
        </authorList>
    </citation>
    <scope>NUCLEOTIDE SEQUENCE</scope>
</reference>
<evidence type="ECO:0000256" key="4">
    <source>
        <dbReference type="SAM" id="MobiDB-lite"/>
    </source>
</evidence>
<dbReference type="EMBL" id="CAMXCT010000299">
    <property type="protein sequence ID" value="CAI3976826.1"/>
    <property type="molecule type" value="Genomic_DNA"/>
</dbReference>